<evidence type="ECO:0000256" key="1">
    <source>
        <dbReference type="SAM" id="MobiDB-lite"/>
    </source>
</evidence>
<evidence type="ECO:0000313" key="3">
    <source>
        <dbReference type="Proteomes" id="UP000054477"/>
    </source>
</evidence>
<feature type="region of interest" description="Disordered" evidence="1">
    <location>
        <begin position="24"/>
        <end position="55"/>
    </location>
</feature>
<reference evidence="3" key="2">
    <citation type="submission" date="2015-01" db="EMBL/GenBank/DDBJ databases">
        <title>Evolutionary Origins and Diversification of the Mycorrhizal Mutualists.</title>
        <authorList>
            <consortium name="DOE Joint Genome Institute"/>
            <consortium name="Mycorrhizal Genomics Consortium"/>
            <person name="Kohler A."/>
            <person name="Kuo A."/>
            <person name="Nagy L.G."/>
            <person name="Floudas D."/>
            <person name="Copeland A."/>
            <person name="Barry K.W."/>
            <person name="Cichocki N."/>
            <person name="Veneault-Fourrey C."/>
            <person name="LaButti K."/>
            <person name="Lindquist E.A."/>
            <person name="Lipzen A."/>
            <person name="Lundell T."/>
            <person name="Morin E."/>
            <person name="Murat C."/>
            <person name="Riley R."/>
            <person name="Ohm R."/>
            <person name="Sun H."/>
            <person name="Tunlid A."/>
            <person name="Henrissat B."/>
            <person name="Grigoriev I.V."/>
            <person name="Hibbett D.S."/>
            <person name="Martin F."/>
        </authorList>
    </citation>
    <scope>NUCLEOTIDE SEQUENCE [LARGE SCALE GENOMIC DNA]</scope>
    <source>
        <strain evidence="3">LaAM-08-1</strain>
    </source>
</reference>
<reference evidence="2 3" key="1">
    <citation type="submission" date="2014-04" db="EMBL/GenBank/DDBJ databases">
        <authorList>
            <consortium name="DOE Joint Genome Institute"/>
            <person name="Kuo A."/>
            <person name="Kohler A."/>
            <person name="Nagy L.G."/>
            <person name="Floudas D."/>
            <person name="Copeland A."/>
            <person name="Barry K.W."/>
            <person name="Cichocki N."/>
            <person name="Veneault-Fourrey C."/>
            <person name="LaButti K."/>
            <person name="Lindquist E.A."/>
            <person name="Lipzen A."/>
            <person name="Lundell T."/>
            <person name="Morin E."/>
            <person name="Murat C."/>
            <person name="Sun H."/>
            <person name="Tunlid A."/>
            <person name="Henrissat B."/>
            <person name="Grigoriev I.V."/>
            <person name="Hibbett D.S."/>
            <person name="Martin F."/>
            <person name="Nordberg H.P."/>
            <person name="Cantor M.N."/>
            <person name="Hua S.X."/>
        </authorList>
    </citation>
    <scope>NUCLEOTIDE SEQUENCE [LARGE SCALE GENOMIC DNA]</scope>
    <source>
        <strain evidence="2 3">LaAM-08-1</strain>
    </source>
</reference>
<proteinExistence type="predicted"/>
<protein>
    <submittedName>
        <fullName evidence="2">Uncharacterized protein</fullName>
    </submittedName>
</protein>
<dbReference type="EMBL" id="KN838552">
    <property type="protein sequence ID" value="KIK06552.1"/>
    <property type="molecule type" value="Genomic_DNA"/>
</dbReference>
<organism evidence="2 3">
    <name type="scientific">Laccaria amethystina LaAM-08-1</name>
    <dbReference type="NCBI Taxonomy" id="1095629"/>
    <lineage>
        <taxon>Eukaryota</taxon>
        <taxon>Fungi</taxon>
        <taxon>Dikarya</taxon>
        <taxon>Basidiomycota</taxon>
        <taxon>Agaricomycotina</taxon>
        <taxon>Agaricomycetes</taxon>
        <taxon>Agaricomycetidae</taxon>
        <taxon>Agaricales</taxon>
        <taxon>Agaricineae</taxon>
        <taxon>Hydnangiaceae</taxon>
        <taxon>Laccaria</taxon>
    </lineage>
</organism>
<gene>
    <name evidence="2" type="ORF">K443DRAFT_674210</name>
</gene>
<keyword evidence="3" id="KW-1185">Reference proteome</keyword>
<dbReference type="AlphaFoldDB" id="A0A0C9Y8M4"/>
<accession>A0A0C9Y8M4</accession>
<sequence>MVGDGDGTVLFRWCSLVSQMQIDTSVKEGEGREKKKSSSQRWVEESGGGSRTGTMYKPASVAVKWKSGQVAGI</sequence>
<dbReference type="Proteomes" id="UP000054477">
    <property type="component" value="Unassembled WGS sequence"/>
</dbReference>
<evidence type="ECO:0000313" key="2">
    <source>
        <dbReference type="EMBL" id="KIK06552.1"/>
    </source>
</evidence>
<name>A0A0C9Y8M4_9AGAR</name>
<dbReference type="HOGENOM" id="CLU_2705177_0_0_1"/>